<dbReference type="AlphaFoldDB" id="A0A8K0HFD2"/>
<evidence type="ECO:0000313" key="2">
    <source>
        <dbReference type="Proteomes" id="UP000796880"/>
    </source>
</evidence>
<dbReference type="FunFam" id="3.40.50.150:FF:000267">
    <property type="entry name" value="Putative methyltransferase family protein"/>
    <property type="match status" value="1"/>
</dbReference>
<gene>
    <name evidence="1" type="ORF">FNV43_RR06853</name>
</gene>
<reference evidence="1" key="1">
    <citation type="submission" date="2020-03" db="EMBL/GenBank/DDBJ databases">
        <title>A high-quality chromosome-level genome assembly of a woody plant with both climbing and erect habits, Rhamnella rubrinervis.</title>
        <authorList>
            <person name="Lu Z."/>
            <person name="Yang Y."/>
            <person name="Zhu X."/>
            <person name="Sun Y."/>
        </authorList>
    </citation>
    <scope>NUCLEOTIDE SEQUENCE</scope>
    <source>
        <strain evidence="1">BYM</strain>
        <tissue evidence="1">Leaf</tissue>
    </source>
</reference>
<dbReference type="GO" id="GO:0008276">
    <property type="term" value="F:protein methyltransferase activity"/>
    <property type="evidence" value="ECO:0007669"/>
    <property type="project" value="InterPro"/>
</dbReference>
<dbReference type="InterPro" id="IPR038899">
    <property type="entry name" value="METTL22"/>
</dbReference>
<organism evidence="1 2">
    <name type="scientific">Rhamnella rubrinervis</name>
    <dbReference type="NCBI Taxonomy" id="2594499"/>
    <lineage>
        <taxon>Eukaryota</taxon>
        <taxon>Viridiplantae</taxon>
        <taxon>Streptophyta</taxon>
        <taxon>Embryophyta</taxon>
        <taxon>Tracheophyta</taxon>
        <taxon>Spermatophyta</taxon>
        <taxon>Magnoliopsida</taxon>
        <taxon>eudicotyledons</taxon>
        <taxon>Gunneridae</taxon>
        <taxon>Pentapetalae</taxon>
        <taxon>rosids</taxon>
        <taxon>fabids</taxon>
        <taxon>Rosales</taxon>
        <taxon>Rhamnaceae</taxon>
        <taxon>rhamnoid group</taxon>
        <taxon>Rhamneae</taxon>
        <taxon>Rhamnella</taxon>
    </lineage>
</organism>
<dbReference type="InterPro" id="IPR029063">
    <property type="entry name" value="SAM-dependent_MTases_sf"/>
</dbReference>
<dbReference type="PANTHER" id="PTHR23108">
    <property type="entry name" value="METHYLTRANSFERASE-RELATED"/>
    <property type="match status" value="1"/>
</dbReference>
<evidence type="ECO:0008006" key="3">
    <source>
        <dbReference type="Google" id="ProtNLM"/>
    </source>
</evidence>
<protein>
    <recommendedName>
        <fullName evidence="3">Methyltransferase-like protein 22</fullName>
    </recommendedName>
</protein>
<dbReference type="SUPFAM" id="SSF53335">
    <property type="entry name" value="S-adenosyl-L-methionine-dependent methyltransferases"/>
    <property type="match status" value="1"/>
</dbReference>
<dbReference type="GO" id="GO:0005634">
    <property type="term" value="C:nucleus"/>
    <property type="evidence" value="ECO:0007669"/>
    <property type="project" value="TreeGrafter"/>
</dbReference>
<name>A0A8K0HFD2_9ROSA</name>
<comment type="caution">
    <text evidence="1">The sequence shown here is derived from an EMBL/GenBank/DDBJ whole genome shotgun (WGS) entry which is preliminary data.</text>
</comment>
<keyword evidence="2" id="KW-1185">Reference proteome</keyword>
<dbReference type="OrthoDB" id="46564at2759"/>
<dbReference type="Pfam" id="PF10294">
    <property type="entry name" value="Methyltransf_16"/>
    <property type="match status" value="1"/>
</dbReference>
<dbReference type="EMBL" id="VOIH02000003">
    <property type="protein sequence ID" value="KAF3450764.1"/>
    <property type="molecule type" value="Genomic_DNA"/>
</dbReference>
<dbReference type="Gene3D" id="3.40.50.150">
    <property type="entry name" value="Vaccinia Virus protein VP39"/>
    <property type="match status" value="1"/>
</dbReference>
<proteinExistence type="predicted"/>
<sequence>MEEGPVYWGSGQSSEELVGRVSGRDLEEDEHVMSEVHLGCPPAHSGSHISCFSISIPPEVEPSRYVETCEDKAASSNQWMRFDEDGDLVLPRRNNLSRQSYRVTIQHNITSSIPSVGLQVWRAELVLSDFVLHKMFTSSEFDGIISLELGAGTGLVGICLTRAVKTVFLTDHGDEVLDNCAKNVELNSKLFNPRANIHVRELDWMNPWPPEISLEESPLCNRYLWTSSDIEGVQKASLLVAADVIYSDNLTDAFFSILEKLMCMGSEKVLYLALEKRYNFSLDDLDVVANGYSHFRSYLQDEECDDREFCSTSRFVGKCIDITEIPQYIGEYDRGNDVEIWQIKCNRSKLLSERLRL</sequence>
<dbReference type="Proteomes" id="UP000796880">
    <property type="component" value="Unassembled WGS sequence"/>
</dbReference>
<dbReference type="PANTHER" id="PTHR23108:SF0">
    <property type="entry name" value="METHYLTRANSFERASE-LIKE PROTEIN 22"/>
    <property type="match status" value="1"/>
</dbReference>
<dbReference type="InterPro" id="IPR019410">
    <property type="entry name" value="Methyltransf_16"/>
</dbReference>
<evidence type="ECO:0000313" key="1">
    <source>
        <dbReference type="EMBL" id="KAF3450764.1"/>
    </source>
</evidence>
<accession>A0A8K0HFD2</accession>